<gene>
    <name evidence="2" type="ORF">ASZ90_004800</name>
</gene>
<feature type="region of interest" description="Disordered" evidence="1">
    <location>
        <begin position="1"/>
        <end position="22"/>
    </location>
</feature>
<protein>
    <submittedName>
        <fullName evidence="2">Uncharacterized protein</fullName>
    </submittedName>
</protein>
<proteinExistence type="predicted"/>
<feature type="compositionally biased region" description="Polar residues" evidence="1">
    <location>
        <begin position="1"/>
        <end position="17"/>
    </location>
</feature>
<name>A0A0W8FWZ9_9ZZZZ</name>
<reference evidence="2" key="1">
    <citation type="journal article" date="2015" name="Proc. Natl. Acad. Sci. U.S.A.">
        <title>Networks of energetic and metabolic interactions define dynamics in microbial communities.</title>
        <authorList>
            <person name="Embree M."/>
            <person name="Liu J.K."/>
            <person name="Al-Bassam M.M."/>
            <person name="Zengler K."/>
        </authorList>
    </citation>
    <scope>NUCLEOTIDE SEQUENCE</scope>
</reference>
<comment type="caution">
    <text evidence="2">The sequence shown here is derived from an EMBL/GenBank/DDBJ whole genome shotgun (WGS) entry which is preliminary data.</text>
</comment>
<organism evidence="2">
    <name type="scientific">hydrocarbon metagenome</name>
    <dbReference type="NCBI Taxonomy" id="938273"/>
    <lineage>
        <taxon>unclassified sequences</taxon>
        <taxon>metagenomes</taxon>
        <taxon>ecological metagenomes</taxon>
    </lineage>
</organism>
<dbReference type="AlphaFoldDB" id="A0A0W8FWZ9"/>
<evidence type="ECO:0000313" key="2">
    <source>
        <dbReference type="EMBL" id="KUG25380.1"/>
    </source>
</evidence>
<dbReference type="EMBL" id="LNQE01000700">
    <property type="protein sequence ID" value="KUG25380.1"/>
    <property type="molecule type" value="Genomic_DNA"/>
</dbReference>
<accession>A0A0W8FWZ9</accession>
<evidence type="ECO:0000256" key="1">
    <source>
        <dbReference type="SAM" id="MobiDB-lite"/>
    </source>
</evidence>
<sequence length="55" mass="6068">MFSLPKNSLTSDRNTSDGLGIINGETIPKEKMMNHKIKRVIGPISGKYLTLLPLV</sequence>